<evidence type="ECO:0000313" key="2">
    <source>
        <dbReference type="EMBL" id="ABE63293.1"/>
    </source>
</evidence>
<dbReference type="RefSeq" id="WP_011510961.1">
    <property type="nucleotide sequence ID" value="NC_007964.1"/>
</dbReference>
<keyword evidence="3" id="KW-1185">Reference proteome</keyword>
<dbReference type="PROSITE" id="PS51257">
    <property type="entry name" value="PROKAR_LIPOPROTEIN"/>
    <property type="match status" value="1"/>
</dbReference>
<feature type="chain" id="PRO_5004196175" evidence="1">
    <location>
        <begin position="25"/>
        <end position="190"/>
    </location>
</feature>
<reference evidence="2 3" key="1">
    <citation type="submission" date="2006-03" db="EMBL/GenBank/DDBJ databases">
        <title>Complete sequence of chromosome of Nitrobacter hamburgensis X14.</title>
        <authorList>
            <consortium name="US DOE Joint Genome Institute"/>
            <person name="Copeland A."/>
            <person name="Lucas S."/>
            <person name="Lapidus A."/>
            <person name="Barry K."/>
            <person name="Detter J.C."/>
            <person name="Glavina del Rio T."/>
            <person name="Hammon N."/>
            <person name="Israni S."/>
            <person name="Dalin E."/>
            <person name="Tice H."/>
            <person name="Pitluck S."/>
            <person name="Chain P."/>
            <person name="Malfatti S."/>
            <person name="Shin M."/>
            <person name="Vergez L."/>
            <person name="Schmutz J."/>
            <person name="Larimer F."/>
            <person name="Land M."/>
            <person name="Hauser L."/>
            <person name="Kyrpides N."/>
            <person name="Ivanova N."/>
            <person name="Ward B."/>
            <person name="Arp D."/>
            <person name="Klotz M."/>
            <person name="Stein L."/>
            <person name="O'Mullan G."/>
            <person name="Starkenburg S."/>
            <person name="Sayavedra L."/>
            <person name="Poret-Peterson A.T."/>
            <person name="Gentry M.E."/>
            <person name="Bruce D."/>
            <person name="Richardson P."/>
        </authorList>
    </citation>
    <scope>NUCLEOTIDE SEQUENCE [LARGE SCALE GENOMIC DNA]</scope>
    <source>
        <strain evidence="3">DSM 10229 / NCIMB 13809 / X14</strain>
    </source>
</reference>
<evidence type="ECO:0000313" key="3">
    <source>
        <dbReference type="Proteomes" id="UP000001953"/>
    </source>
</evidence>
<protein>
    <submittedName>
        <fullName evidence="2">Uncharacterized protein</fullName>
    </submittedName>
</protein>
<proteinExistence type="predicted"/>
<dbReference type="AlphaFoldDB" id="Q1QKF4"/>
<name>Q1QKF4_NITHX</name>
<dbReference type="OrthoDB" id="8130162at2"/>
<dbReference type="eggNOG" id="ENOG5030VKY">
    <property type="taxonomic scope" value="Bacteria"/>
</dbReference>
<dbReference type="KEGG" id="nha:Nham_2509"/>
<evidence type="ECO:0000256" key="1">
    <source>
        <dbReference type="SAM" id="SignalP"/>
    </source>
</evidence>
<feature type="signal peptide" evidence="1">
    <location>
        <begin position="1"/>
        <end position="24"/>
    </location>
</feature>
<dbReference type="Proteomes" id="UP000001953">
    <property type="component" value="Chromosome"/>
</dbReference>
<organism evidence="2 3">
    <name type="scientific">Nitrobacter hamburgensis (strain DSM 10229 / NCIMB 13809 / X14)</name>
    <dbReference type="NCBI Taxonomy" id="323097"/>
    <lineage>
        <taxon>Bacteria</taxon>
        <taxon>Pseudomonadati</taxon>
        <taxon>Pseudomonadota</taxon>
        <taxon>Alphaproteobacteria</taxon>
        <taxon>Hyphomicrobiales</taxon>
        <taxon>Nitrobacteraceae</taxon>
        <taxon>Nitrobacter</taxon>
    </lineage>
</organism>
<keyword evidence="1" id="KW-0732">Signal</keyword>
<dbReference type="HOGENOM" id="CLU_132502_0_0_5"/>
<sequence length="190" mass="21326">MRQMISGLVAAAAIVAASAAPAMACGGLFTSGCSPCQAYSPCAQGYYQGYYGAGYGFAPYERLPSPTQYYYVNQGPAFGGPGNFAPVPTYQESAVSGWNAYSRPYYYPYDGGRYANAMHHYYDGARVTGPVVYSYRWRHPRSHYGVYRHGPRYGHAPRHYGHRFAAPRVVYGSRHYHHHGHRHHVPRRHH</sequence>
<accession>Q1QKF4</accession>
<gene>
    <name evidence="2" type="ordered locus">Nham_2509</name>
</gene>
<dbReference type="EMBL" id="CP000319">
    <property type="protein sequence ID" value="ABE63293.1"/>
    <property type="molecule type" value="Genomic_DNA"/>
</dbReference>